<accession>A0A8X6NJG3</accession>
<dbReference type="GO" id="GO:0005615">
    <property type="term" value="C:extracellular space"/>
    <property type="evidence" value="ECO:0007669"/>
    <property type="project" value="TreeGrafter"/>
</dbReference>
<evidence type="ECO:0000256" key="1">
    <source>
        <dbReference type="ARBA" id="ARBA00005964"/>
    </source>
</evidence>
<dbReference type="EC" id="3.1.1.-" evidence="9"/>
<evidence type="ECO:0000256" key="2">
    <source>
        <dbReference type="ARBA" id="ARBA00022487"/>
    </source>
</evidence>
<dbReference type="InterPro" id="IPR029058">
    <property type="entry name" value="AB_hydrolase_fold"/>
</dbReference>
<dbReference type="InterPro" id="IPR002018">
    <property type="entry name" value="CarbesteraseB"/>
</dbReference>
<dbReference type="GO" id="GO:0019695">
    <property type="term" value="P:choline metabolic process"/>
    <property type="evidence" value="ECO:0007669"/>
    <property type="project" value="TreeGrafter"/>
</dbReference>
<keyword evidence="6" id="KW-0325">Glycoprotein</keyword>
<protein>
    <recommendedName>
        <fullName evidence="9">Carboxylic ester hydrolase</fullName>
        <ecNumber evidence="9">3.1.1.-</ecNumber>
    </recommendedName>
</protein>
<dbReference type="PROSITE" id="PS00941">
    <property type="entry name" value="CARBOXYLESTERASE_B_2"/>
    <property type="match status" value="1"/>
</dbReference>
<evidence type="ECO:0000256" key="8">
    <source>
        <dbReference type="PIRSR" id="PIRSR600997-1"/>
    </source>
</evidence>
<evidence type="ECO:0000313" key="11">
    <source>
        <dbReference type="EMBL" id="GFT17896.1"/>
    </source>
</evidence>
<evidence type="ECO:0000256" key="5">
    <source>
        <dbReference type="ARBA" id="ARBA00023157"/>
    </source>
</evidence>
<dbReference type="GO" id="GO:0003990">
    <property type="term" value="F:acetylcholinesterase activity"/>
    <property type="evidence" value="ECO:0007669"/>
    <property type="project" value="UniProtKB-EC"/>
</dbReference>
<dbReference type="PRINTS" id="PR00878">
    <property type="entry name" value="CHOLNESTRASE"/>
</dbReference>
<dbReference type="OrthoDB" id="6424772at2759"/>
<evidence type="ECO:0000256" key="4">
    <source>
        <dbReference type="ARBA" id="ARBA00022867"/>
    </source>
</evidence>
<reference evidence="11" key="1">
    <citation type="submission" date="2020-08" db="EMBL/GenBank/DDBJ databases">
        <title>Multicomponent nature underlies the extraordinary mechanical properties of spider dragline silk.</title>
        <authorList>
            <person name="Kono N."/>
            <person name="Nakamura H."/>
            <person name="Mori M."/>
            <person name="Yoshida Y."/>
            <person name="Ohtoshi R."/>
            <person name="Malay A.D."/>
            <person name="Moran D.A.P."/>
            <person name="Tomita M."/>
            <person name="Numata K."/>
            <person name="Arakawa K."/>
        </authorList>
    </citation>
    <scope>NUCLEOTIDE SEQUENCE</scope>
</reference>
<keyword evidence="2" id="KW-0719">Serine esterase</keyword>
<dbReference type="EMBL" id="BMAW01058757">
    <property type="protein sequence ID" value="GFT17896.1"/>
    <property type="molecule type" value="Genomic_DNA"/>
</dbReference>
<proteinExistence type="inferred from homology"/>
<keyword evidence="9" id="KW-0732">Signal</keyword>
<dbReference type="Proteomes" id="UP000887013">
    <property type="component" value="Unassembled WGS sequence"/>
</dbReference>
<dbReference type="InterPro" id="IPR019819">
    <property type="entry name" value="Carboxylesterase_B_CS"/>
</dbReference>
<feature type="chain" id="PRO_5036515431" description="Carboxylic ester hydrolase" evidence="9">
    <location>
        <begin position="19"/>
        <end position="542"/>
    </location>
</feature>
<dbReference type="SUPFAM" id="SSF53474">
    <property type="entry name" value="alpha/beta-Hydrolases"/>
    <property type="match status" value="1"/>
</dbReference>
<feature type="domain" description="Carboxylesterase type B" evidence="10">
    <location>
        <begin position="25"/>
        <end position="519"/>
    </location>
</feature>
<keyword evidence="3 9" id="KW-0378">Hydrolase</keyword>
<evidence type="ECO:0000256" key="6">
    <source>
        <dbReference type="ARBA" id="ARBA00023180"/>
    </source>
</evidence>
<evidence type="ECO:0000313" key="12">
    <source>
        <dbReference type="Proteomes" id="UP000887013"/>
    </source>
</evidence>
<gene>
    <name evidence="11" type="ORF">NPIL_177961</name>
</gene>
<dbReference type="GO" id="GO:0006581">
    <property type="term" value="P:acetylcholine catabolic process"/>
    <property type="evidence" value="ECO:0007669"/>
    <property type="project" value="TreeGrafter"/>
</dbReference>
<comment type="caution">
    <text evidence="11">The sequence shown here is derived from an EMBL/GenBank/DDBJ whole genome shotgun (WGS) entry which is preliminary data.</text>
</comment>
<dbReference type="AlphaFoldDB" id="A0A8X6NJG3"/>
<dbReference type="InterPro" id="IPR000997">
    <property type="entry name" value="Cholinesterase"/>
</dbReference>
<dbReference type="Gene3D" id="3.40.50.1820">
    <property type="entry name" value="alpha/beta hydrolase"/>
    <property type="match status" value="1"/>
</dbReference>
<dbReference type="InterPro" id="IPR050654">
    <property type="entry name" value="AChE-related_enzymes"/>
</dbReference>
<comment type="similarity">
    <text evidence="1 9">Belongs to the type-B carboxylesterase/lipase family.</text>
</comment>
<feature type="active site" description="Charge relay system" evidence="8">
    <location>
        <position position="341"/>
    </location>
</feature>
<comment type="catalytic activity">
    <reaction evidence="7">
        <text>acetylcholine + H2O = choline + acetate + H(+)</text>
        <dbReference type="Rhea" id="RHEA:17561"/>
        <dbReference type="ChEBI" id="CHEBI:15354"/>
        <dbReference type="ChEBI" id="CHEBI:15355"/>
        <dbReference type="ChEBI" id="CHEBI:15377"/>
        <dbReference type="ChEBI" id="CHEBI:15378"/>
        <dbReference type="ChEBI" id="CHEBI:30089"/>
        <dbReference type="EC" id="3.1.1.7"/>
    </reaction>
</comment>
<keyword evidence="5" id="KW-1015">Disulfide bond</keyword>
<dbReference type="PANTHER" id="PTHR43918">
    <property type="entry name" value="ACETYLCHOLINESTERASE"/>
    <property type="match status" value="1"/>
</dbReference>
<dbReference type="GO" id="GO:0005886">
    <property type="term" value="C:plasma membrane"/>
    <property type="evidence" value="ECO:0007669"/>
    <property type="project" value="TreeGrafter"/>
</dbReference>
<feature type="active site" description="Acyl-ester intermediate" evidence="8">
    <location>
        <position position="212"/>
    </location>
</feature>
<dbReference type="PROSITE" id="PS00122">
    <property type="entry name" value="CARBOXYLESTERASE_B_1"/>
    <property type="match status" value="1"/>
</dbReference>
<keyword evidence="4" id="KW-0531">Neurotransmitter degradation</keyword>
<dbReference type="PANTHER" id="PTHR43918:SF4">
    <property type="entry name" value="CARBOXYLIC ESTER HYDROLASE"/>
    <property type="match status" value="1"/>
</dbReference>
<evidence type="ECO:0000256" key="7">
    <source>
        <dbReference type="ARBA" id="ARBA00048484"/>
    </source>
</evidence>
<feature type="active site" description="Charge relay system" evidence="8">
    <location>
        <position position="454"/>
    </location>
</feature>
<evidence type="ECO:0000259" key="10">
    <source>
        <dbReference type="Pfam" id="PF00135"/>
    </source>
</evidence>
<organism evidence="11 12">
    <name type="scientific">Nephila pilipes</name>
    <name type="common">Giant wood spider</name>
    <name type="synonym">Nephila maculata</name>
    <dbReference type="NCBI Taxonomy" id="299642"/>
    <lineage>
        <taxon>Eukaryota</taxon>
        <taxon>Metazoa</taxon>
        <taxon>Ecdysozoa</taxon>
        <taxon>Arthropoda</taxon>
        <taxon>Chelicerata</taxon>
        <taxon>Arachnida</taxon>
        <taxon>Araneae</taxon>
        <taxon>Araneomorphae</taxon>
        <taxon>Entelegynae</taxon>
        <taxon>Araneoidea</taxon>
        <taxon>Nephilidae</taxon>
        <taxon>Nephila</taxon>
    </lineage>
</organism>
<keyword evidence="12" id="KW-1185">Reference proteome</keyword>
<sequence>MLIELLLLVLEITARSASLPFLNRLVQAPCGPIEGITSYVLSQPVQTFLGVPYVVKPVGKMRFRKPEPLSPWSKTLIANRMPPACIQYTTHPYPWYDPEPGKDEDCLYLNIWAPIDAKEGSKKAVIFWIHGGGPYGSNRNKVENGAALAGLGDVILVSPNYRLGLFGFLNTGSEEVLRNIGIWDIIEALKWVRQNIESFGGDPNRVTLHGVSSGSFIITMLCVSPLTKGLFNQAIIESGSAIVVQNNPSGPNQKLSQDTAKAVGCATDERTIQNDTQRVVDCLREKDAMYLAQIAASFHPDSDADFLTEFGDELFPNPPFEDILQGRFHPVPLLIGNNKDEGVEEINSHLDVFGFFGEKSPSINQSYARFLIKDTIDAFLNCSSDSVADYYLTNISDGVALRQQMYEAVGEIEFKCPTSYFAESYADRNNNVYYYVFTHRPSVTPWAEWMGTVHYEEVQFVFGLPLREPFQYTQQEFDLSMKMVKTWTHFAKNGSPSTDFYWPKFSRLNPLVVIIDTDFDGSLQIINPSHQNCNYIRSCFGI</sequence>
<name>A0A8X6NJG3_NEPPI</name>
<evidence type="ECO:0000256" key="9">
    <source>
        <dbReference type="RuleBase" id="RU361235"/>
    </source>
</evidence>
<evidence type="ECO:0000256" key="3">
    <source>
        <dbReference type="ARBA" id="ARBA00022801"/>
    </source>
</evidence>
<dbReference type="Pfam" id="PF00135">
    <property type="entry name" value="COesterase"/>
    <property type="match status" value="1"/>
</dbReference>
<dbReference type="InterPro" id="IPR019826">
    <property type="entry name" value="Carboxylesterase_B_AS"/>
</dbReference>
<feature type="signal peptide" evidence="9">
    <location>
        <begin position="1"/>
        <end position="18"/>
    </location>
</feature>